<dbReference type="PANTHER" id="PTHR11008">
    <property type="entry name" value="PROTEIN TAKEOUT-LIKE PROTEIN"/>
    <property type="match status" value="1"/>
</dbReference>
<evidence type="ECO:0000256" key="1">
    <source>
        <dbReference type="ARBA" id="ARBA00022729"/>
    </source>
</evidence>
<name>A0A8J6HJV1_TENMO</name>
<dbReference type="SMART" id="SM00700">
    <property type="entry name" value="JHBP"/>
    <property type="match status" value="1"/>
</dbReference>
<feature type="transmembrane region" description="Helical" evidence="4">
    <location>
        <begin position="96"/>
        <end position="116"/>
    </location>
</feature>
<comment type="caution">
    <text evidence="6">The sequence shown here is derived from an EMBL/GenBank/DDBJ whole genome shotgun (WGS) entry which is preliminary data.</text>
</comment>
<feature type="signal peptide" evidence="5">
    <location>
        <begin position="1"/>
        <end position="21"/>
    </location>
</feature>
<dbReference type="Gene3D" id="3.15.10.30">
    <property type="entry name" value="Haemolymph juvenile hormone binding protein"/>
    <property type="match status" value="1"/>
</dbReference>
<dbReference type="InterPro" id="IPR038606">
    <property type="entry name" value="To_sf"/>
</dbReference>
<keyword evidence="2" id="KW-0090">Biological rhythms</keyword>
<feature type="transmembrane region" description="Helical" evidence="4">
    <location>
        <begin position="203"/>
        <end position="222"/>
    </location>
</feature>
<comment type="similarity">
    <text evidence="3">Belongs to the TO family.</text>
</comment>
<evidence type="ECO:0000313" key="7">
    <source>
        <dbReference type="Proteomes" id="UP000719412"/>
    </source>
</evidence>
<dbReference type="InterPro" id="IPR036259">
    <property type="entry name" value="MFS_trans_sf"/>
</dbReference>
<dbReference type="GO" id="GO:0005615">
    <property type="term" value="C:extracellular space"/>
    <property type="evidence" value="ECO:0007669"/>
    <property type="project" value="TreeGrafter"/>
</dbReference>
<dbReference type="PANTHER" id="PTHR11008:SF32">
    <property type="entry name" value="CIRCADIAN CLOCK-CONTROLLED PROTEIN DAYWAKE-RELATED"/>
    <property type="match status" value="1"/>
</dbReference>
<dbReference type="AlphaFoldDB" id="A0A8J6HJV1"/>
<dbReference type="Gene3D" id="1.20.1250.20">
    <property type="entry name" value="MFS general substrate transporter like domains"/>
    <property type="match status" value="1"/>
</dbReference>
<proteinExistence type="inferred from homology"/>
<evidence type="ECO:0000256" key="4">
    <source>
        <dbReference type="SAM" id="Phobius"/>
    </source>
</evidence>
<dbReference type="FunFam" id="3.15.10.30:FF:000001">
    <property type="entry name" value="Takeout-like protein 1"/>
    <property type="match status" value="1"/>
</dbReference>
<evidence type="ECO:0000256" key="3">
    <source>
        <dbReference type="ARBA" id="ARBA00060902"/>
    </source>
</evidence>
<reference evidence="6" key="2">
    <citation type="submission" date="2021-08" db="EMBL/GenBank/DDBJ databases">
        <authorList>
            <person name="Eriksson T."/>
        </authorList>
    </citation>
    <scope>NUCLEOTIDE SEQUENCE</scope>
    <source>
        <strain evidence="6">Stoneville</strain>
        <tissue evidence="6">Whole head</tissue>
    </source>
</reference>
<keyword evidence="7" id="KW-1185">Reference proteome</keyword>
<reference evidence="6" key="1">
    <citation type="journal article" date="2020" name="J Insects Food Feed">
        <title>The yellow mealworm (Tenebrio molitor) genome: a resource for the emerging insects as food and feed industry.</title>
        <authorList>
            <person name="Eriksson T."/>
            <person name="Andere A."/>
            <person name="Kelstrup H."/>
            <person name="Emery V."/>
            <person name="Picard C."/>
        </authorList>
    </citation>
    <scope>NUCLEOTIDE SEQUENCE</scope>
    <source>
        <strain evidence="6">Stoneville</strain>
        <tissue evidence="6">Whole head</tissue>
    </source>
</reference>
<organism evidence="6 7">
    <name type="scientific">Tenebrio molitor</name>
    <name type="common">Yellow mealworm beetle</name>
    <dbReference type="NCBI Taxonomy" id="7067"/>
    <lineage>
        <taxon>Eukaryota</taxon>
        <taxon>Metazoa</taxon>
        <taxon>Ecdysozoa</taxon>
        <taxon>Arthropoda</taxon>
        <taxon>Hexapoda</taxon>
        <taxon>Insecta</taxon>
        <taxon>Pterygota</taxon>
        <taxon>Neoptera</taxon>
        <taxon>Endopterygota</taxon>
        <taxon>Coleoptera</taxon>
        <taxon>Polyphaga</taxon>
        <taxon>Cucujiformia</taxon>
        <taxon>Tenebrionidae</taxon>
        <taxon>Tenebrio</taxon>
    </lineage>
</organism>
<gene>
    <name evidence="6" type="ORF">GEV33_007138</name>
</gene>
<dbReference type="InterPro" id="IPR010562">
    <property type="entry name" value="Haemolymph_juvenile_hormone-bd"/>
</dbReference>
<keyword evidence="4" id="KW-1133">Transmembrane helix</keyword>
<feature type="transmembrane region" description="Helical" evidence="4">
    <location>
        <begin position="71"/>
        <end position="90"/>
    </location>
</feature>
<dbReference type="SUPFAM" id="SSF103473">
    <property type="entry name" value="MFS general substrate transporter"/>
    <property type="match status" value="1"/>
</dbReference>
<sequence length="452" mass="50276">MLASKLGSLWILSCTVGVAFQSSELVVFFPGESGTGGKLLSLPRVKQGPLARRQTHRGIICEVSEPRIRGLLGASFSLILILGILTVNIVGTYYSIYTSAVIFLACSAVFLVLFSVMPENRLQKLRASKTVEAELDSLVSVVTRQMSERGRFSDLVTIKSNKMAVTVMGILRFLQKFSGVSSFTLYAQLLFKEATDAILQQRAAMLMMVIQAILTLLAVLILDVDFNQGLTLIFSGVFFTIRDLSLLDAAQNGISQLTRAYDEVKIINVHPFELPELTIGAGKGPVAVDQKFKNCKLDGFHLMKLDNFEFDLEEKRVSIVGTFPEVTMKCHYDLDGKVLLVPIQGTGPSTIVLKNVKTKGVFPYEEFKKKDKTFVKVISSSLTLDPELVSFNFENLFNGDKKLGDNVNQVLNDNWREIFDDVIQDYIEVFNKILIAVFNNLFSKVSLEDAFD</sequence>
<evidence type="ECO:0000256" key="5">
    <source>
        <dbReference type="SAM" id="SignalP"/>
    </source>
</evidence>
<keyword evidence="4" id="KW-0812">Transmembrane</keyword>
<dbReference type="GO" id="GO:0007623">
    <property type="term" value="P:circadian rhythm"/>
    <property type="evidence" value="ECO:0007669"/>
    <property type="project" value="UniProtKB-ARBA"/>
</dbReference>
<keyword evidence="1 5" id="KW-0732">Signal</keyword>
<evidence type="ECO:0000256" key="2">
    <source>
        <dbReference type="ARBA" id="ARBA00023108"/>
    </source>
</evidence>
<dbReference type="EMBL" id="JABDTM020022808">
    <property type="protein sequence ID" value="KAH0815653.1"/>
    <property type="molecule type" value="Genomic_DNA"/>
</dbReference>
<dbReference type="Pfam" id="PF06585">
    <property type="entry name" value="JHBP"/>
    <property type="match status" value="1"/>
</dbReference>
<feature type="chain" id="PRO_5035180477" evidence="5">
    <location>
        <begin position="22"/>
        <end position="452"/>
    </location>
</feature>
<accession>A0A8J6HJV1</accession>
<keyword evidence="4" id="KW-0472">Membrane</keyword>
<dbReference type="Proteomes" id="UP000719412">
    <property type="component" value="Unassembled WGS sequence"/>
</dbReference>
<evidence type="ECO:0000313" key="6">
    <source>
        <dbReference type="EMBL" id="KAH0815653.1"/>
    </source>
</evidence>
<protein>
    <submittedName>
        <fullName evidence="6">Uncharacterized protein</fullName>
    </submittedName>
</protein>